<dbReference type="AlphaFoldDB" id="A0A1X6YII8"/>
<evidence type="ECO:0000313" key="2">
    <source>
        <dbReference type="Proteomes" id="UP000193778"/>
    </source>
</evidence>
<protein>
    <submittedName>
        <fullName evidence="1">Uncharacterized protein</fullName>
    </submittedName>
</protein>
<dbReference type="Proteomes" id="UP000193778">
    <property type="component" value="Unassembled WGS sequence"/>
</dbReference>
<reference evidence="2" key="1">
    <citation type="submission" date="2017-03" db="EMBL/GenBank/DDBJ databases">
        <authorList>
            <person name="Rodrigo-Torres L."/>
            <person name="Arahal R.D."/>
            <person name="Lucena T."/>
        </authorList>
    </citation>
    <scope>NUCLEOTIDE SEQUENCE [LARGE SCALE GENOMIC DNA]</scope>
    <source>
        <strain evidence="2">CECT 8411</strain>
    </source>
</reference>
<dbReference type="EMBL" id="FWFP01000002">
    <property type="protein sequence ID" value="SLN20714.1"/>
    <property type="molecule type" value="Genomic_DNA"/>
</dbReference>
<gene>
    <name evidence="1" type="ORF">RUM8411_00737</name>
</gene>
<sequence>MRSWRSFDPRHGTPTENPAVGRVFVFLPVSSWPVRQNPIGLKLPAIDPEQPFQLAKRMSV</sequence>
<organism evidence="1 2">
    <name type="scientific">Ruegeria meonggei</name>
    <dbReference type="NCBI Taxonomy" id="1446476"/>
    <lineage>
        <taxon>Bacteria</taxon>
        <taxon>Pseudomonadati</taxon>
        <taxon>Pseudomonadota</taxon>
        <taxon>Alphaproteobacteria</taxon>
        <taxon>Rhodobacterales</taxon>
        <taxon>Roseobacteraceae</taxon>
        <taxon>Ruegeria</taxon>
    </lineage>
</organism>
<proteinExistence type="predicted"/>
<evidence type="ECO:0000313" key="1">
    <source>
        <dbReference type="EMBL" id="SLN20714.1"/>
    </source>
</evidence>
<name>A0A1X6YII8_9RHOB</name>
<accession>A0A1X6YII8</accession>
<keyword evidence="2" id="KW-1185">Reference proteome</keyword>